<dbReference type="Pfam" id="PF17921">
    <property type="entry name" value="Integrase_H2C2"/>
    <property type="match status" value="1"/>
</dbReference>
<gene>
    <name evidence="4" type="ORF">CCAM_LOCUS9109</name>
</gene>
<dbReference type="Proteomes" id="UP000595140">
    <property type="component" value="Unassembled WGS sequence"/>
</dbReference>
<name>A0A484KNM6_9ASTE</name>
<dbReference type="OrthoDB" id="1744525at2759"/>
<organism evidence="4 5">
    <name type="scientific">Cuscuta campestris</name>
    <dbReference type="NCBI Taxonomy" id="132261"/>
    <lineage>
        <taxon>Eukaryota</taxon>
        <taxon>Viridiplantae</taxon>
        <taxon>Streptophyta</taxon>
        <taxon>Embryophyta</taxon>
        <taxon>Tracheophyta</taxon>
        <taxon>Spermatophyta</taxon>
        <taxon>Magnoliopsida</taxon>
        <taxon>eudicotyledons</taxon>
        <taxon>Gunneridae</taxon>
        <taxon>Pentapetalae</taxon>
        <taxon>asterids</taxon>
        <taxon>lamiids</taxon>
        <taxon>Solanales</taxon>
        <taxon>Convolvulaceae</taxon>
        <taxon>Cuscuteae</taxon>
        <taxon>Cuscuta</taxon>
        <taxon>Cuscuta subgen. Grammica</taxon>
        <taxon>Cuscuta sect. Cleistogrammica</taxon>
    </lineage>
</organism>
<dbReference type="EMBL" id="OOIL02000592">
    <property type="protein sequence ID" value="VFQ67333.1"/>
    <property type="molecule type" value="Genomic_DNA"/>
</dbReference>
<dbReference type="InterPro" id="IPR036691">
    <property type="entry name" value="Endo/exonu/phosph_ase_sf"/>
</dbReference>
<keyword evidence="5" id="KW-1185">Reference proteome</keyword>
<feature type="region of interest" description="Disordered" evidence="2">
    <location>
        <begin position="1346"/>
        <end position="1445"/>
    </location>
</feature>
<dbReference type="InterPro" id="IPR041588">
    <property type="entry name" value="Integrase_H2C2"/>
</dbReference>
<feature type="compositionally biased region" description="Pro residues" evidence="2">
    <location>
        <begin position="1397"/>
        <end position="1407"/>
    </location>
</feature>
<protein>
    <recommendedName>
        <fullName evidence="3">Integrase catalytic domain-containing protein</fullName>
    </recommendedName>
</protein>
<evidence type="ECO:0000256" key="2">
    <source>
        <dbReference type="SAM" id="MobiDB-lite"/>
    </source>
</evidence>
<dbReference type="InterPro" id="IPR001584">
    <property type="entry name" value="Integrase_cat-core"/>
</dbReference>
<feature type="compositionally biased region" description="Basic and acidic residues" evidence="2">
    <location>
        <begin position="1359"/>
        <end position="1387"/>
    </location>
</feature>
<evidence type="ECO:0000313" key="5">
    <source>
        <dbReference type="Proteomes" id="UP000595140"/>
    </source>
</evidence>
<feature type="domain" description="Integrase catalytic" evidence="3">
    <location>
        <begin position="281"/>
        <end position="457"/>
    </location>
</feature>
<dbReference type="PANTHER" id="PTHR35713">
    <property type="entry name" value="ARGININE/SERINE-RICH-LIKE SPLICING FACTOR"/>
    <property type="match status" value="1"/>
</dbReference>
<proteinExistence type="predicted"/>
<dbReference type="GO" id="GO:0015074">
    <property type="term" value="P:DNA integration"/>
    <property type="evidence" value="ECO:0007669"/>
    <property type="project" value="InterPro"/>
</dbReference>
<dbReference type="Pfam" id="PF03372">
    <property type="entry name" value="Exo_endo_phos"/>
    <property type="match status" value="1"/>
</dbReference>
<accession>A0A484KNM6</accession>
<evidence type="ECO:0000256" key="1">
    <source>
        <dbReference type="SAM" id="Coils"/>
    </source>
</evidence>
<dbReference type="Gene3D" id="1.10.340.70">
    <property type="match status" value="1"/>
</dbReference>
<evidence type="ECO:0000313" key="4">
    <source>
        <dbReference type="EMBL" id="VFQ67333.1"/>
    </source>
</evidence>
<feature type="compositionally biased region" description="Acidic residues" evidence="2">
    <location>
        <begin position="1408"/>
        <end position="1439"/>
    </location>
</feature>
<dbReference type="GO" id="GO:0003676">
    <property type="term" value="F:nucleic acid binding"/>
    <property type="evidence" value="ECO:0007669"/>
    <property type="project" value="InterPro"/>
</dbReference>
<dbReference type="InterPro" id="IPR036397">
    <property type="entry name" value="RNaseH_sf"/>
</dbReference>
<sequence>MTTPTPESSSSTALTMEDLIQAITNQGMELQATKQQVQALSSASLNSDSRWSSRPPSVPWRLPPSRTVGSSSNTNLVPCMRVEAPCFKGDNPACWGTLFEIDLYLLEIHGPDIVLGVQWLQTLRKVSHDYAQMTMEFTWHGSSVVMRGDTVAPRSISYSHLCSLAAHYPLEIYELQPSVSQPQLSPNPEVVFPTSMPSVVHGVLELHRVVFLQLTGLPPAREWDHQINLVTTTKHTTRGTFRRLADVFHWPGMRRNVRRFVAACVHCQATKYSTQKPAGLLQPLPIPDRVWDSAFMDFITGFPTSHGFLVLLVVVDRLSKYSHFGLLPTHFDAPRVALVFLDVVVKHHRFPTTIISDRDSVFMSFFWRELMRLSGNALKFSTAYRPQTEVIYRDLEQYLRAFTYEHPYQALYGRTPPNPFLTSSLRARVPAVEEMLREHAEQPPPSALPAEFHKGQPVIVTVFVSSRHTVVVDGKPQEQWLVHWSEDADTDTTWELAEVMQCHFPTLGLEDKAVYDRGGVDTSTAQDDREEPAMSIAVGLEVKYWSMTGLSRIGSLVGKPVRTDMATTKRTKMEYARVMISVKMKQEFPETVLFQDENGHKNQDCRRKENQGQNRKRMIWKLKDAQHNKMEEQKEEQIKENHGQEDPIMETPPNQNMLEKQEAHTDGFIEGGWNIRGLNGPLKQEEVKKLIKKYDIKLLGLMETKIKEARVAEVEKKLFHGWGSFINIKDHPNGRLWVVWNKREMLVDIVNSIDQAVHCKVTERRGNKSFHITFIYGHNDQSNRKNLWTALTSYAANTKGAWCILGDFNSILNMNDRVGGNSISLDEIKDFKECMNQCGLEEVPSNGSFYTWSNKQSLGHRIYSKLDRVLAKMDWFLENGTKVLILEEGISDHCPILIPPPHAQIRSGGFKYCDMWRLDPGFHGIVKRIWEEEVEGRKMFQLVHKLKKLKAPLKKLNTDKFMHMNQQIEILRMELHNVQKELKDNSQDAVLLMKEKDLTKEYQMKVKAMLLMRKQQTKMDWIFVSDQGFKLFHAWVKKRGIQNNIVTIKNAKGEVINDTTGVADVLLQYYQKVLGTEIEVESINQKGMQHGKTLTVEQQLALIQPFTTEDIRKMVFDIPNSKSPGPNGTLVGSSRVNGRFKKVLPEIINQNHGAFVEGRELIHNVLLCQEMAKGYNRAGISARCMMKLDISKAYDSARIFIIPGKVMKQVQALCRNYLWGAEEKYKKVPLISSKETCRPKDKGVRFYGSSVGLRPNEVLAHYRRGPKTERIIRRVEGRAERKDLNSAAMALMALLWLSPTSIPTAAAEWNSSSSSGRRVFSRPPQNHAYSMLLLRRQHLGLIHSAVSPDRRKSQVVRMAPEEEKLTRRSPLEFPAEWERPNTGRRPDIFPQFTPMKTPLPPPLPADPPPEEDEEEEEKEGEEEDHKEDQEDPENEEEPELPERTQ</sequence>
<dbReference type="PROSITE" id="PS50994">
    <property type="entry name" value="INTEGRASE"/>
    <property type="match status" value="1"/>
</dbReference>
<keyword evidence="1" id="KW-0175">Coiled coil</keyword>
<reference evidence="4 5" key="1">
    <citation type="submission" date="2018-04" db="EMBL/GenBank/DDBJ databases">
        <authorList>
            <person name="Vogel A."/>
        </authorList>
    </citation>
    <scope>NUCLEOTIDE SEQUENCE [LARGE SCALE GENOMIC DNA]</scope>
</reference>
<dbReference type="GO" id="GO:0003824">
    <property type="term" value="F:catalytic activity"/>
    <property type="evidence" value="ECO:0007669"/>
    <property type="project" value="InterPro"/>
</dbReference>
<dbReference type="SUPFAM" id="SSF53098">
    <property type="entry name" value="Ribonuclease H-like"/>
    <property type="match status" value="1"/>
</dbReference>
<dbReference type="Gene3D" id="3.60.10.10">
    <property type="entry name" value="Endonuclease/exonuclease/phosphatase"/>
    <property type="match status" value="1"/>
</dbReference>
<dbReference type="InterPro" id="IPR005135">
    <property type="entry name" value="Endo/exonuclease/phosphatase"/>
</dbReference>
<feature type="coiled-coil region" evidence="1">
    <location>
        <begin position="961"/>
        <end position="988"/>
    </location>
</feature>
<dbReference type="SUPFAM" id="SSF56219">
    <property type="entry name" value="DNase I-like"/>
    <property type="match status" value="1"/>
</dbReference>
<evidence type="ECO:0000259" key="3">
    <source>
        <dbReference type="PROSITE" id="PS50994"/>
    </source>
</evidence>
<dbReference type="InterPro" id="IPR012337">
    <property type="entry name" value="RNaseH-like_sf"/>
</dbReference>
<dbReference type="Gene3D" id="3.30.420.10">
    <property type="entry name" value="Ribonuclease H-like superfamily/Ribonuclease H"/>
    <property type="match status" value="1"/>
</dbReference>
<feature type="region of interest" description="Disordered" evidence="2">
    <location>
        <begin position="44"/>
        <end position="69"/>
    </location>
</feature>
<dbReference type="PANTHER" id="PTHR35713:SF1">
    <property type="entry name" value="ARGININE_SERINE-RICH-LIKE SPLICING FACTOR"/>
    <property type="match status" value="1"/>
</dbReference>